<evidence type="ECO:0000313" key="15">
    <source>
        <dbReference type="Proteomes" id="UP001408356"/>
    </source>
</evidence>
<keyword evidence="8" id="KW-0378">Hydrolase</keyword>
<comment type="similarity">
    <text evidence="4">Belongs to the glycosyl hydrolase 3 family.</text>
</comment>
<evidence type="ECO:0000256" key="8">
    <source>
        <dbReference type="ARBA" id="ARBA00022801"/>
    </source>
</evidence>
<sequence>MLRKSILPAILAVLACPSTVAQNSLSRNAVATYEPGKMPRLWHLDTFLSQLNLTEKAALVTGNIAGACDGNINPIPRLNFSGLCLHIGPAAIRVADLASLFPAGVTAGPTWDKDLMYARGLVMGEEFRGKGAHIALAPVAALLGRHPLGGRKWERFGADPYLADVTMDATMYSRSPGCRSSGMCKAVDWK</sequence>
<dbReference type="PANTHER" id="PTHR42715:SF12">
    <property type="entry name" value="BETA-GLUCOSIDASE G-RELATED"/>
    <property type="match status" value="1"/>
</dbReference>
<dbReference type="InterPro" id="IPR036962">
    <property type="entry name" value="Glyco_hydro_3_N_sf"/>
</dbReference>
<dbReference type="Pfam" id="PF00933">
    <property type="entry name" value="Glyco_hydro_3"/>
    <property type="match status" value="1"/>
</dbReference>
<proteinExistence type="inferred from homology"/>
<evidence type="ECO:0000256" key="9">
    <source>
        <dbReference type="ARBA" id="ARBA00023180"/>
    </source>
</evidence>
<evidence type="ECO:0000256" key="1">
    <source>
        <dbReference type="ARBA" id="ARBA00000448"/>
    </source>
</evidence>
<evidence type="ECO:0000256" key="7">
    <source>
        <dbReference type="ARBA" id="ARBA00022729"/>
    </source>
</evidence>
<gene>
    <name evidence="14" type="ORF">SUNI508_07556</name>
</gene>
<evidence type="ECO:0000256" key="6">
    <source>
        <dbReference type="ARBA" id="ARBA00022525"/>
    </source>
</evidence>
<dbReference type="EMBL" id="JARVKF010000331">
    <property type="protein sequence ID" value="KAK9419035.1"/>
    <property type="molecule type" value="Genomic_DNA"/>
</dbReference>
<protein>
    <recommendedName>
        <fullName evidence="5">beta-glucosidase</fullName>
        <ecNumber evidence="5">3.2.1.21</ecNumber>
    </recommendedName>
</protein>
<dbReference type="InterPro" id="IPR017853">
    <property type="entry name" value="GH"/>
</dbReference>
<evidence type="ECO:0000256" key="4">
    <source>
        <dbReference type="ARBA" id="ARBA00005336"/>
    </source>
</evidence>
<dbReference type="InterPro" id="IPR050288">
    <property type="entry name" value="Cellulose_deg_GH3"/>
</dbReference>
<name>A0ABR2UWH3_9PEZI</name>
<evidence type="ECO:0000259" key="13">
    <source>
        <dbReference type="Pfam" id="PF00933"/>
    </source>
</evidence>
<keyword evidence="7 12" id="KW-0732">Signal</keyword>
<keyword evidence="6" id="KW-0964">Secreted</keyword>
<dbReference type="Proteomes" id="UP001408356">
    <property type="component" value="Unassembled WGS sequence"/>
</dbReference>
<comment type="function">
    <text evidence="11">Beta-glucosidases are one of a number of cellulolytic enzymes involved in the degradation of cellulosic biomass. Catalyzes the last step releasing glucose from the inhibitory cellobiose.</text>
</comment>
<evidence type="ECO:0000256" key="12">
    <source>
        <dbReference type="SAM" id="SignalP"/>
    </source>
</evidence>
<feature type="signal peptide" evidence="12">
    <location>
        <begin position="1"/>
        <end position="21"/>
    </location>
</feature>
<comment type="subcellular location">
    <subcellularLocation>
        <location evidence="2">Secreted</location>
    </subcellularLocation>
</comment>
<comment type="pathway">
    <text evidence="3">Glycan metabolism; cellulose degradation.</text>
</comment>
<dbReference type="EC" id="3.2.1.21" evidence="5"/>
<comment type="caution">
    <text evidence="14">The sequence shown here is derived from an EMBL/GenBank/DDBJ whole genome shotgun (WGS) entry which is preliminary data.</text>
</comment>
<dbReference type="SUPFAM" id="SSF51445">
    <property type="entry name" value="(Trans)glycosidases"/>
    <property type="match status" value="1"/>
</dbReference>
<dbReference type="PRINTS" id="PR00133">
    <property type="entry name" value="GLHYDRLASE3"/>
</dbReference>
<evidence type="ECO:0000256" key="11">
    <source>
        <dbReference type="ARBA" id="ARBA00024983"/>
    </source>
</evidence>
<keyword evidence="10" id="KW-0326">Glycosidase</keyword>
<evidence type="ECO:0000256" key="2">
    <source>
        <dbReference type="ARBA" id="ARBA00004613"/>
    </source>
</evidence>
<keyword evidence="15" id="KW-1185">Reference proteome</keyword>
<organism evidence="14 15">
    <name type="scientific">Seiridium unicorne</name>
    <dbReference type="NCBI Taxonomy" id="138068"/>
    <lineage>
        <taxon>Eukaryota</taxon>
        <taxon>Fungi</taxon>
        <taxon>Dikarya</taxon>
        <taxon>Ascomycota</taxon>
        <taxon>Pezizomycotina</taxon>
        <taxon>Sordariomycetes</taxon>
        <taxon>Xylariomycetidae</taxon>
        <taxon>Amphisphaeriales</taxon>
        <taxon>Sporocadaceae</taxon>
        <taxon>Seiridium</taxon>
    </lineage>
</organism>
<keyword evidence="9" id="KW-0325">Glycoprotein</keyword>
<reference evidence="14 15" key="1">
    <citation type="journal article" date="2024" name="J. Plant Pathol.">
        <title>Sequence and assembly of the genome of Seiridium unicorne, isolate CBS 538.82, causal agent of cypress canker disease.</title>
        <authorList>
            <person name="Scali E."/>
            <person name="Rocca G.D."/>
            <person name="Danti R."/>
            <person name="Garbelotto M."/>
            <person name="Barberini S."/>
            <person name="Baroncelli R."/>
            <person name="Emiliani G."/>
        </authorList>
    </citation>
    <scope>NUCLEOTIDE SEQUENCE [LARGE SCALE GENOMIC DNA]</scope>
    <source>
        <strain evidence="14 15">BM-138-508</strain>
    </source>
</reference>
<comment type="catalytic activity">
    <reaction evidence="1">
        <text>Hydrolysis of terminal, non-reducing beta-D-glucosyl residues with release of beta-D-glucose.</text>
        <dbReference type="EC" id="3.2.1.21"/>
    </reaction>
</comment>
<evidence type="ECO:0000256" key="5">
    <source>
        <dbReference type="ARBA" id="ARBA00012744"/>
    </source>
</evidence>
<dbReference type="InterPro" id="IPR001764">
    <property type="entry name" value="Glyco_hydro_3_N"/>
</dbReference>
<accession>A0ABR2UWH3</accession>
<dbReference type="PROSITE" id="PS51257">
    <property type="entry name" value="PROKAR_LIPOPROTEIN"/>
    <property type="match status" value="1"/>
</dbReference>
<evidence type="ECO:0000313" key="14">
    <source>
        <dbReference type="EMBL" id="KAK9419035.1"/>
    </source>
</evidence>
<dbReference type="PANTHER" id="PTHR42715">
    <property type="entry name" value="BETA-GLUCOSIDASE"/>
    <property type="match status" value="1"/>
</dbReference>
<evidence type="ECO:0000256" key="3">
    <source>
        <dbReference type="ARBA" id="ARBA00004987"/>
    </source>
</evidence>
<evidence type="ECO:0000256" key="10">
    <source>
        <dbReference type="ARBA" id="ARBA00023295"/>
    </source>
</evidence>
<dbReference type="Gene3D" id="3.20.20.300">
    <property type="entry name" value="Glycoside hydrolase, family 3, N-terminal domain"/>
    <property type="match status" value="1"/>
</dbReference>
<feature type="domain" description="Glycoside hydrolase family 3 N-terminal" evidence="13">
    <location>
        <begin position="94"/>
        <end position="165"/>
    </location>
</feature>
<feature type="chain" id="PRO_5046577044" description="beta-glucosidase" evidence="12">
    <location>
        <begin position="22"/>
        <end position="190"/>
    </location>
</feature>